<sequence length="114" mass="12426">MATPAKSGLIICQSNPRDMSISQAHLASRLPEFKRNPPSGSSLSTSRLPAELGEITTGNYRRPVASALAELVIEAQSFKHLLAKLLLNLRGQVKVAHCCFKHVLKVFSVVTVFQ</sequence>
<evidence type="ECO:0000313" key="2">
    <source>
        <dbReference type="Proteomes" id="UP000035368"/>
    </source>
</evidence>
<proteinExistence type="predicted"/>
<dbReference type="STRING" id="1050174.CEPID_00400"/>
<dbReference type="Proteomes" id="UP000035368">
    <property type="component" value="Chromosome"/>
</dbReference>
<dbReference type="KEGG" id="cei:CEPID_00400"/>
<organism evidence="1 2">
    <name type="scientific">Corynebacterium epidermidicanis</name>
    <dbReference type="NCBI Taxonomy" id="1050174"/>
    <lineage>
        <taxon>Bacteria</taxon>
        <taxon>Bacillati</taxon>
        <taxon>Actinomycetota</taxon>
        <taxon>Actinomycetes</taxon>
        <taxon>Mycobacteriales</taxon>
        <taxon>Corynebacteriaceae</taxon>
        <taxon>Corynebacterium</taxon>
    </lineage>
</organism>
<accession>A0A0G3GLD6</accession>
<protein>
    <submittedName>
        <fullName evidence="1">Uncharacterized protein</fullName>
    </submittedName>
</protein>
<name>A0A0G3GLD6_9CORY</name>
<reference evidence="1 2" key="1">
    <citation type="submission" date="2015-05" db="EMBL/GenBank/DDBJ databases">
        <title>Complete genome sequence of Corynebacterium epidermidicanis DSM 45586, isolated from the skin of a dog suffering from pruritus.</title>
        <authorList>
            <person name="Ruckert C."/>
            <person name="Albersmeier A."/>
            <person name="Winkler A."/>
            <person name="Tauch A."/>
        </authorList>
    </citation>
    <scope>NUCLEOTIDE SEQUENCE [LARGE SCALE GENOMIC DNA]</scope>
    <source>
        <strain evidence="1 2">DSM 45586</strain>
    </source>
</reference>
<dbReference type="EMBL" id="CP011541">
    <property type="protein sequence ID" value="AKK01974.1"/>
    <property type="molecule type" value="Genomic_DNA"/>
</dbReference>
<gene>
    <name evidence="1" type="ORF">CEPID_00400</name>
</gene>
<evidence type="ECO:0000313" key="1">
    <source>
        <dbReference type="EMBL" id="AKK01974.1"/>
    </source>
</evidence>
<dbReference type="AlphaFoldDB" id="A0A0G3GLD6"/>
<keyword evidence="2" id="KW-1185">Reference proteome</keyword>